<gene>
    <name evidence="8 11" type="primary">glgA</name>
    <name evidence="11" type="ORF">E6C51_18435</name>
</gene>
<protein>
    <recommendedName>
        <fullName evidence="8">Glycogen synthase</fullName>
        <ecNumber evidence="8">2.4.1.21</ecNumber>
    </recommendedName>
    <alternativeName>
        <fullName evidence="8">Starch [bacterial glycogen] synthase</fullName>
    </alternativeName>
</protein>
<proteinExistence type="inferred from homology"/>
<evidence type="ECO:0000256" key="5">
    <source>
        <dbReference type="ARBA" id="ARBA00022676"/>
    </source>
</evidence>
<evidence type="ECO:0000256" key="6">
    <source>
        <dbReference type="ARBA" id="ARBA00022679"/>
    </source>
</evidence>
<dbReference type="EMBL" id="SSOA01000014">
    <property type="protein sequence ID" value="THF47237.1"/>
    <property type="molecule type" value="Genomic_DNA"/>
</dbReference>
<dbReference type="InterPro" id="IPR011835">
    <property type="entry name" value="GS/SS"/>
</dbReference>
<evidence type="ECO:0000256" key="8">
    <source>
        <dbReference type="HAMAP-Rule" id="MF_00484"/>
    </source>
</evidence>
<accession>A0A4V3W7G8</accession>
<evidence type="ECO:0000313" key="12">
    <source>
        <dbReference type="Proteomes" id="UP000310754"/>
    </source>
</evidence>
<dbReference type="NCBIfam" id="NF001899">
    <property type="entry name" value="PRK00654.1-2"/>
    <property type="match status" value="1"/>
</dbReference>
<comment type="pathway">
    <text evidence="3 8">Glycan biosynthesis; glycogen biosynthesis.</text>
</comment>
<dbReference type="InterPro" id="IPR013534">
    <property type="entry name" value="Starch_synth_cat_dom"/>
</dbReference>
<feature type="domain" description="Starch synthase catalytic" evidence="10">
    <location>
        <begin position="2"/>
        <end position="233"/>
    </location>
</feature>
<comment type="function">
    <text evidence="2 8">Synthesizes alpha-1,4-glucan chains using ADP-glucose.</text>
</comment>
<dbReference type="PANTHER" id="PTHR45825:SF11">
    <property type="entry name" value="ALPHA AMYLASE DOMAIN-CONTAINING PROTEIN"/>
    <property type="match status" value="1"/>
</dbReference>
<evidence type="ECO:0000256" key="1">
    <source>
        <dbReference type="ARBA" id="ARBA00001478"/>
    </source>
</evidence>
<evidence type="ECO:0000256" key="3">
    <source>
        <dbReference type="ARBA" id="ARBA00004964"/>
    </source>
</evidence>
<comment type="caution">
    <text evidence="11">The sequence shown here is derived from an EMBL/GenBank/DDBJ whole genome shotgun (WGS) entry which is preliminary data.</text>
</comment>
<dbReference type="GO" id="GO:0005978">
    <property type="term" value="P:glycogen biosynthetic process"/>
    <property type="evidence" value="ECO:0007669"/>
    <property type="project" value="UniProtKB-UniRule"/>
</dbReference>
<sequence>MNVLSVTSEVYPLIKTGGLADVAGALPLALDALGINTRTLLPGYPAVMDKIGPANPLMHFPDLLGEAATLLAATYEGLDLLVLDAPSLYQRAGGPYLDPTGQDYADNWKRFAVLSMAGAEIAQGALNDWQPDLVHVHDWQAALVPVFMRYSEKPEIPSLLTIHNIAFQGQFPANILPELQLPGHAYWEALEYHGTVSYLKGAIVTAHAISTVSPSYAEEILEPAYGMGLEGVVASRADSLHGIVNGIDIEAWNPAKDALIAASYGVTTLKKRSLNRDSLSKHFGLDQDNSPIFCVISRLTWQKGMDVLAEIIDDLVAEGGKLVVLGSGEPGLEWALKTAANRHPGRVGVQLGYNEPLSHLMQAGSDAIIIPSRFEPCGLTQLYGLRYGCVPVVARTGGLNDTIIDANTAALAAKVATGIQFAAVTADGLKQAVRRTIRLFNDTKTWNQIQKQGMKADVSWEASAQAYVHLYHRLLGKG</sequence>
<dbReference type="InterPro" id="IPR001296">
    <property type="entry name" value="Glyco_trans_1"/>
</dbReference>
<dbReference type="UniPathway" id="UPA00164"/>
<feature type="domain" description="Glycosyl transferase family 1" evidence="9">
    <location>
        <begin position="287"/>
        <end position="413"/>
    </location>
</feature>
<dbReference type="PANTHER" id="PTHR45825">
    <property type="entry name" value="GRANULE-BOUND STARCH SYNTHASE 1, CHLOROPLASTIC/AMYLOPLASTIC"/>
    <property type="match status" value="1"/>
</dbReference>
<dbReference type="HAMAP" id="MF_00484">
    <property type="entry name" value="Glycogen_synth"/>
    <property type="match status" value="1"/>
</dbReference>
<dbReference type="Pfam" id="PF08323">
    <property type="entry name" value="Glyco_transf_5"/>
    <property type="match status" value="1"/>
</dbReference>
<keyword evidence="12" id="KW-1185">Reference proteome</keyword>
<evidence type="ECO:0000259" key="10">
    <source>
        <dbReference type="Pfam" id="PF08323"/>
    </source>
</evidence>
<dbReference type="EC" id="2.4.1.21" evidence="8"/>
<evidence type="ECO:0000313" key="11">
    <source>
        <dbReference type="EMBL" id="THF47237.1"/>
    </source>
</evidence>
<dbReference type="Gene3D" id="3.40.50.2000">
    <property type="entry name" value="Glycogen Phosphorylase B"/>
    <property type="match status" value="2"/>
</dbReference>
<dbReference type="RefSeq" id="WP_190237076.1">
    <property type="nucleotide sequence ID" value="NZ_SSOA01000014.1"/>
</dbReference>
<dbReference type="AlphaFoldDB" id="A0A4V3W7G8"/>
<dbReference type="GO" id="GO:0005829">
    <property type="term" value="C:cytosol"/>
    <property type="evidence" value="ECO:0007669"/>
    <property type="project" value="TreeGrafter"/>
</dbReference>
<reference evidence="11 12" key="1">
    <citation type="submission" date="2019-04" db="EMBL/GenBank/DDBJ databases">
        <title>Rhizobium terrae sp. nov., isolated from a paddy soil.</title>
        <authorList>
            <person name="Lin S.-Y."/>
            <person name="Hameed A."/>
            <person name="Huang H.-I."/>
            <person name="Young C.-C."/>
        </authorList>
    </citation>
    <scope>NUCLEOTIDE SEQUENCE [LARGE SCALE GENOMIC DNA]</scope>
    <source>
        <strain evidence="11 12">CC-HIH110</strain>
    </source>
</reference>
<keyword evidence="5 8" id="KW-0328">Glycosyltransferase</keyword>
<keyword evidence="6 8" id="KW-0808">Transferase</keyword>
<evidence type="ECO:0000259" key="9">
    <source>
        <dbReference type="Pfam" id="PF00534"/>
    </source>
</evidence>
<keyword evidence="7 8" id="KW-0320">Glycogen biosynthesis</keyword>
<dbReference type="SUPFAM" id="SSF53756">
    <property type="entry name" value="UDP-Glycosyltransferase/glycogen phosphorylase"/>
    <property type="match status" value="1"/>
</dbReference>
<feature type="binding site" evidence="8">
    <location>
        <position position="15"/>
    </location>
    <ligand>
        <name>ADP-alpha-D-glucose</name>
        <dbReference type="ChEBI" id="CHEBI:57498"/>
    </ligand>
</feature>
<dbReference type="Pfam" id="PF00534">
    <property type="entry name" value="Glycos_transf_1"/>
    <property type="match status" value="1"/>
</dbReference>
<dbReference type="Proteomes" id="UP000310754">
    <property type="component" value="Unassembled WGS sequence"/>
</dbReference>
<name>A0A4V3W7G8_9HYPH</name>
<evidence type="ECO:0000256" key="7">
    <source>
        <dbReference type="ARBA" id="ARBA00023056"/>
    </source>
</evidence>
<dbReference type="GO" id="GO:0009011">
    <property type="term" value="F:alpha-1,4-glucan glucosyltransferase (ADP-glucose donor) activity"/>
    <property type="evidence" value="ECO:0007669"/>
    <property type="project" value="UniProtKB-UniRule"/>
</dbReference>
<evidence type="ECO:0000256" key="2">
    <source>
        <dbReference type="ARBA" id="ARBA00002764"/>
    </source>
</evidence>
<comment type="catalytic activity">
    <reaction evidence="1 8">
        <text>[(1-&gt;4)-alpha-D-glucosyl](n) + ADP-alpha-D-glucose = [(1-&gt;4)-alpha-D-glucosyl](n+1) + ADP + H(+)</text>
        <dbReference type="Rhea" id="RHEA:18189"/>
        <dbReference type="Rhea" id="RHEA-COMP:9584"/>
        <dbReference type="Rhea" id="RHEA-COMP:9587"/>
        <dbReference type="ChEBI" id="CHEBI:15378"/>
        <dbReference type="ChEBI" id="CHEBI:15444"/>
        <dbReference type="ChEBI" id="CHEBI:57498"/>
        <dbReference type="ChEBI" id="CHEBI:456216"/>
        <dbReference type="EC" id="2.4.1.21"/>
    </reaction>
</comment>
<dbReference type="NCBIfam" id="TIGR02095">
    <property type="entry name" value="glgA"/>
    <property type="match status" value="1"/>
</dbReference>
<dbReference type="GO" id="GO:0004373">
    <property type="term" value="F:alpha-1,4-glucan glucosyltransferase (UDP-glucose donor) activity"/>
    <property type="evidence" value="ECO:0007669"/>
    <property type="project" value="InterPro"/>
</dbReference>
<dbReference type="CDD" id="cd03791">
    <property type="entry name" value="GT5_Glycogen_synthase_DULL1-like"/>
    <property type="match status" value="1"/>
</dbReference>
<comment type="similarity">
    <text evidence="4 8">Belongs to the glycosyltransferase 1 family. Bacterial/plant glycogen synthase subfamily.</text>
</comment>
<evidence type="ECO:0000256" key="4">
    <source>
        <dbReference type="ARBA" id="ARBA00010281"/>
    </source>
</evidence>
<organism evidence="11 12">
    <name type="scientific">Allorhizobium terrae</name>
    <dbReference type="NCBI Taxonomy" id="1848972"/>
    <lineage>
        <taxon>Bacteria</taxon>
        <taxon>Pseudomonadati</taxon>
        <taxon>Pseudomonadota</taxon>
        <taxon>Alphaproteobacteria</taxon>
        <taxon>Hyphomicrobiales</taxon>
        <taxon>Rhizobiaceae</taxon>
        <taxon>Rhizobium/Agrobacterium group</taxon>
        <taxon>Allorhizobium</taxon>
    </lineage>
</organism>